<dbReference type="AlphaFoldDB" id="A0A090MPZ1"/>
<dbReference type="OrthoDB" id="9985322at2"/>
<dbReference type="RefSeq" id="WP_048755893.1">
    <property type="nucleotide sequence ID" value="NZ_CCAZ020000001.1"/>
</dbReference>
<feature type="signal peptide" evidence="2">
    <location>
        <begin position="1"/>
        <end position="23"/>
    </location>
</feature>
<feature type="compositionally biased region" description="Polar residues" evidence="1">
    <location>
        <begin position="23"/>
        <end position="81"/>
    </location>
</feature>
<dbReference type="STRING" id="1035.BN961_01140"/>
<reference evidence="3 4" key="1">
    <citation type="journal article" date="2014" name="Genome Announc.">
        <title>Genome Sequence of Afipia felis Strain 76713, Isolated in Hospital Water Using an Amoeba Co-Culture Procedure.</title>
        <authorList>
            <person name="Benamar S."/>
            <person name="La Scola B."/>
            <person name="Croce O."/>
        </authorList>
    </citation>
    <scope>NUCLEOTIDE SEQUENCE [LARGE SCALE GENOMIC DNA]</scope>
    <source>
        <strain evidence="3 4">76713</strain>
    </source>
</reference>
<gene>
    <name evidence="3" type="ORF">BN961_01140</name>
</gene>
<keyword evidence="4" id="KW-1185">Reference proteome</keyword>
<feature type="chain" id="PRO_5001860004" evidence="2">
    <location>
        <begin position="24"/>
        <end position="94"/>
    </location>
</feature>
<sequence>MHVKAILAAVIVAMILSTYGASAQNTPAQSPTTQNPSQPATSDGPDATQSAPAESPQASGHDAQSGQPETGPNAAKTQGTASGDYKGIHDSNKK</sequence>
<dbReference type="EMBL" id="CCAZ020000001">
    <property type="protein sequence ID" value="CEG07739.1"/>
    <property type="molecule type" value="Genomic_DNA"/>
</dbReference>
<proteinExistence type="predicted"/>
<evidence type="ECO:0000256" key="2">
    <source>
        <dbReference type="SAM" id="SignalP"/>
    </source>
</evidence>
<evidence type="ECO:0000313" key="3">
    <source>
        <dbReference type="EMBL" id="CEG07739.1"/>
    </source>
</evidence>
<name>A0A090MPZ1_AFIFE</name>
<evidence type="ECO:0000256" key="1">
    <source>
        <dbReference type="SAM" id="MobiDB-lite"/>
    </source>
</evidence>
<keyword evidence="2" id="KW-0732">Signal</keyword>
<protein>
    <submittedName>
        <fullName evidence="3">Uncharacterized protein</fullName>
    </submittedName>
</protein>
<accession>A0A090MPZ1</accession>
<dbReference type="Proteomes" id="UP000035762">
    <property type="component" value="Unassembled WGS sequence"/>
</dbReference>
<evidence type="ECO:0000313" key="4">
    <source>
        <dbReference type="Proteomes" id="UP000035762"/>
    </source>
</evidence>
<feature type="region of interest" description="Disordered" evidence="1">
    <location>
        <begin position="23"/>
        <end position="94"/>
    </location>
</feature>
<organism evidence="3 4">
    <name type="scientific">Afipia felis</name>
    <name type="common">Cat scratch disease bacillus</name>
    <dbReference type="NCBI Taxonomy" id="1035"/>
    <lineage>
        <taxon>Bacteria</taxon>
        <taxon>Pseudomonadati</taxon>
        <taxon>Pseudomonadota</taxon>
        <taxon>Alphaproteobacteria</taxon>
        <taxon>Hyphomicrobiales</taxon>
        <taxon>Nitrobacteraceae</taxon>
        <taxon>Afipia</taxon>
    </lineage>
</organism>
<comment type="caution">
    <text evidence="3">The sequence shown here is derived from an EMBL/GenBank/DDBJ whole genome shotgun (WGS) entry which is preliminary data.</text>
</comment>